<feature type="compositionally biased region" description="Polar residues" evidence="1">
    <location>
        <begin position="208"/>
        <end position="219"/>
    </location>
</feature>
<feature type="compositionally biased region" description="Basic and acidic residues" evidence="1">
    <location>
        <begin position="174"/>
        <end position="192"/>
    </location>
</feature>
<reference evidence="2" key="1">
    <citation type="submission" date="2014-11" db="EMBL/GenBank/DDBJ databases">
        <authorList>
            <person name="Otto D Thomas"/>
            <person name="Naeem Raeece"/>
        </authorList>
    </citation>
    <scope>NUCLEOTIDE SEQUENCE</scope>
</reference>
<dbReference type="VEuPathDB" id="CryptoDB:Cvel_658"/>
<feature type="compositionally biased region" description="Acidic residues" evidence="1">
    <location>
        <begin position="125"/>
        <end position="138"/>
    </location>
</feature>
<evidence type="ECO:0000256" key="1">
    <source>
        <dbReference type="SAM" id="MobiDB-lite"/>
    </source>
</evidence>
<accession>A0A0G4GHH5</accession>
<dbReference type="AlphaFoldDB" id="A0A0G4GHH5"/>
<feature type="compositionally biased region" description="Acidic residues" evidence="1">
    <location>
        <begin position="193"/>
        <end position="207"/>
    </location>
</feature>
<gene>
    <name evidence="2" type="ORF">Cvel_658</name>
</gene>
<proteinExistence type="predicted"/>
<sequence>MQLNSWFFLECLQLQQIAPPVLHAVLPPPGMGPVSCAQGLVPRDFTELQGSPTSVASPQDATMLIKGSAPPTLSLIAPCEKRPWSASLGPAKRRQTNFQEEKQEQGQEQEQEQKQEQGEQKQEQEEQEEQEQEQEQEQGEQKEQKQEQVQKQEQEEQEQEEQKPEQEEQEEQEQVQKQEQEEQEQEEQKPEQEEQEEQEQEEQEQEQDQGQPKPLSQSSAVHGYISITFVYTSFEMEFKSFRDGTVGSCPGLANTGYDEAQQGHIQYADVATILEVMRRCLGRLPGWGIGHPLFDFAVWLQEGRADKSPPDVRSVYTTF</sequence>
<dbReference type="EMBL" id="CDMZ01001215">
    <property type="protein sequence ID" value="CEM29184.1"/>
    <property type="molecule type" value="Genomic_DNA"/>
</dbReference>
<evidence type="ECO:0000313" key="2">
    <source>
        <dbReference type="EMBL" id="CEM29184.1"/>
    </source>
</evidence>
<organism evidence="2">
    <name type="scientific">Chromera velia CCMP2878</name>
    <dbReference type="NCBI Taxonomy" id="1169474"/>
    <lineage>
        <taxon>Eukaryota</taxon>
        <taxon>Sar</taxon>
        <taxon>Alveolata</taxon>
        <taxon>Colpodellida</taxon>
        <taxon>Chromeraceae</taxon>
        <taxon>Chromera</taxon>
    </lineage>
</organism>
<feature type="compositionally biased region" description="Basic and acidic residues" evidence="1">
    <location>
        <begin position="99"/>
        <end position="124"/>
    </location>
</feature>
<feature type="region of interest" description="Disordered" evidence="1">
    <location>
        <begin position="84"/>
        <end position="219"/>
    </location>
</feature>
<protein>
    <submittedName>
        <fullName evidence="2">Uncharacterized protein</fullName>
    </submittedName>
</protein>
<feature type="compositionally biased region" description="Basic and acidic residues" evidence="1">
    <location>
        <begin position="139"/>
        <end position="166"/>
    </location>
</feature>
<name>A0A0G4GHH5_9ALVE</name>